<dbReference type="AlphaFoldDB" id="A0A484QXF2"/>
<dbReference type="PANTHER" id="PTHR35279:SF1">
    <property type="entry name" value="ARABINANASE_LEVANSUCRASE_INVERTASE"/>
    <property type="match status" value="1"/>
</dbReference>
<protein>
    <recommendedName>
        <fullName evidence="3">Glycosyl hydrolase family 32 N-terminal domain-containing protein</fullName>
    </recommendedName>
</protein>
<dbReference type="EMBL" id="CAADIG010000014">
    <property type="protein sequence ID" value="VFR43004.1"/>
    <property type="molecule type" value="Genomic_DNA"/>
</dbReference>
<name>A0A484QXF2_9ZZZZ</name>
<accession>A0A484QXF2</accession>
<sequence length="302" mass="34338">MKQQWRKLGLIFCPTGQHGWMNSHAAVPSAYSVGGDTFKVFFSSRDADNRSFTGSFLLDLADPQRMVELAPKPVLEPGRLGGFDDSGAMSTWLAEHAGQKFLYYIGWNLGVTVPFRNSIGLAISRDGQEFSRYADGPILDRSAREPHFVASCCVLPGEDKWRMWYLSCTGWTLRDGQPEHHYHIKYAESADGLQWQRDGHVAIDYANDSEYAISRPSVLRDGDRWKMWYSFRGESYRIGYAESDDGKNWIRLDHLVGLDVSQSGWDSEMIEYPFVFDHKGRRYMLYNGNGYGRTGVGLAILD</sequence>
<dbReference type="PANTHER" id="PTHR35279">
    <property type="match status" value="1"/>
</dbReference>
<evidence type="ECO:0000313" key="1">
    <source>
        <dbReference type="EMBL" id="VFR43004.1"/>
    </source>
</evidence>
<evidence type="ECO:0008006" key="3">
    <source>
        <dbReference type="Google" id="ProtNLM"/>
    </source>
</evidence>
<reference evidence="1" key="1">
    <citation type="submission" date="2019-03" db="EMBL/GenBank/DDBJ databases">
        <authorList>
            <person name="Danneels B."/>
        </authorList>
    </citation>
    <scope>NUCLEOTIDE SEQUENCE</scope>
</reference>
<organism evidence="1">
    <name type="scientific">plant metagenome</name>
    <dbReference type="NCBI Taxonomy" id="1297885"/>
    <lineage>
        <taxon>unclassified sequences</taxon>
        <taxon>metagenomes</taxon>
        <taxon>organismal metagenomes</taxon>
    </lineage>
</organism>
<dbReference type="Gene3D" id="2.115.10.20">
    <property type="entry name" value="Glycosyl hydrolase domain, family 43"/>
    <property type="match status" value="2"/>
</dbReference>
<dbReference type="SUPFAM" id="SSF75005">
    <property type="entry name" value="Arabinanase/levansucrase/invertase"/>
    <property type="match status" value="1"/>
</dbReference>
<gene>
    <name evidence="1" type="ORF">ANT2_4455</name>
    <name evidence="2" type="ORF">ANT3_4459</name>
</gene>
<dbReference type="EMBL" id="CAADID010000023">
    <property type="protein sequence ID" value="VFR74263.1"/>
    <property type="molecule type" value="Genomic_DNA"/>
</dbReference>
<evidence type="ECO:0000313" key="2">
    <source>
        <dbReference type="EMBL" id="VFR74263.1"/>
    </source>
</evidence>
<dbReference type="InterPro" id="IPR023296">
    <property type="entry name" value="Glyco_hydro_beta-prop_sf"/>
</dbReference>
<proteinExistence type="predicted"/>